<protein>
    <recommendedName>
        <fullName evidence="2">T9SS type A sorting domain-containing protein</fullName>
    </recommendedName>
</protein>
<dbReference type="Gene3D" id="2.60.40.10">
    <property type="entry name" value="Immunoglobulins"/>
    <property type="match status" value="1"/>
</dbReference>
<dbReference type="Proteomes" id="UP000885779">
    <property type="component" value="Unassembled WGS sequence"/>
</dbReference>
<organism evidence="1">
    <name type="scientific">Caldithrix abyssi</name>
    <dbReference type="NCBI Taxonomy" id="187145"/>
    <lineage>
        <taxon>Bacteria</taxon>
        <taxon>Pseudomonadati</taxon>
        <taxon>Calditrichota</taxon>
        <taxon>Calditrichia</taxon>
        <taxon>Calditrichales</taxon>
        <taxon>Calditrichaceae</taxon>
        <taxon>Caldithrix</taxon>
    </lineage>
</organism>
<evidence type="ECO:0000313" key="1">
    <source>
        <dbReference type="EMBL" id="HGY55523.1"/>
    </source>
</evidence>
<dbReference type="AlphaFoldDB" id="A0A7V4U0A8"/>
<evidence type="ECO:0008006" key="2">
    <source>
        <dbReference type="Google" id="ProtNLM"/>
    </source>
</evidence>
<reference evidence="1" key="1">
    <citation type="journal article" date="2020" name="mSystems">
        <title>Genome- and Community-Level Interaction Insights into Carbon Utilization and Element Cycling Functions of Hydrothermarchaeota in Hydrothermal Sediment.</title>
        <authorList>
            <person name="Zhou Z."/>
            <person name="Liu Y."/>
            <person name="Xu W."/>
            <person name="Pan J."/>
            <person name="Luo Z.H."/>
            <person name="Li M."/>
        </authorList>
    </citation>
    <scope>NUCLEOTIDE SEQUENCE [LARGE SCALE GENOMIC DNA]</scope>
    <source>
        <strain evidence="1">HyVt-577</strain>
    </source>
</reference>
<proteinExistence type="predicted"/>
<dbReference type="EMBL" id="DRQG01000071">
    <property type="protein sequence ID" value="HGY55523.1"/>
    <property type="molecule type" value="Genomic_DNA"/>
</dbReference>
<dbReference type="InterPro" id="IPR013783">
    <property type="entry name" value="Ig-like_fold"/>
</dbReference>
<sequence>MIKLLFILILTGIVTVQGIVPVKKNKGLQKTTAEAPDDPLISRARAYLDKGKLKIAVHNFGRFCGVTPPEGLWGNFSYIPDIDLIVGIPGKDENGDPYPWAVGKKDMYMIKEGVFRTFGTDTTYWGPTVSESWMDRTYPNYNRGDWESREKSQIYLHNPLATAGKYYGEQGLYTFPEDQYPLMATSDIPDTWPLKTNAQGIEEHVWPGPYAIDPADSTGQNELEGVFVSDQDIYFELDDRFATRDIDTTQGYPIGIRAKVSGYSYSASISEDIIFFRMYLYNISDEIYPETGGYTYEGVYAGFYFDADAYNTDILGYRYDDSNLNDMMGYNTDLDYGYIYDKFNGAKHVRAMSIYDEDLAYASVKLLETPYATEPVDLDGDGFPDILPGDPLGLTGWHWFDWYYRPGAADQPPNNYSGDGRTPYKPNKEEIQYKILAGDTTNLDAYDREHYFHPVKYDIGGEIVDGPLNPRFDSIEGLELEFPDGLDCVFIMSSGPFTIAPGDSVPFSFAVIMGADTADLRVNAEIAQLMYDNNYQGARAPKAPKVYVKEEDEKVTLYWDAASVNDVDIITGYKDFEGFRIYKSTDNGKTWGEAMYDEQTKTNYWKPIAQYDLINDIKGYDRVAPHRFLGNNTGVVYKFEDTDVTNGTEYLYAVCAYDRGFIPGDPITDPDNVGESKNLTFEIPSMENLLANSTVLDHIVKAIPHRSAGNTTLKELVVQKSEGTVGTGKFEVEVIVPPDITGHEYQVLFDCDYSDPEETIIVPGSQRFSVIDKALGDTLIKDSKDYAVLDKSQPENIPIFDGLRMFVEMTDDIVILDEDLKWTPESKCDYRFVKPILRKKTRSDYIIRFVGEDAETAYKYNPRTREFTERFKIPFEVINTVTNVKGKVVANTGTQFESGQAFSLYDFNIPEDAWGDTVLTLSRFSFEWTDENVDWEAGDEFLIPIRKPFERGDGFVINTANVFNVEEVTESNLSKVKVVPNPYIVHAQWETDDFVRKIQFTNLPAKCKVHIFTVAGENVITLEHNSLYDGSLDWDLLSVNRQDVAPGLYVFVVEAENGQTYTGKFVIIK</sequence>
<name>A0A7V4U0A8_CALAY</name>
<dbReference type="Gene3D" id="2.60.40.4070">
    <property type="match status" value="1"/>
</dbReference>
<accession>A0A7V4U0A8</accession>
<gene>
    <name evidence="1" type="ORF">ENK44_07480</name>
</gene>
<comment type="caution">
    <text evidence="1">The sequence shown here is derived from an EMBL/GenBank/DDBJ whole genome shotgun (WGS) entry which is preliminary data.</text>
</comment>